<proteinExistence type="predicted"/>
<feature type="transmembrane region" description="Helical" evidence="1">
    <location>
        <begin position="65"/>
        <end position="83"/>
    </location>
</feature>
<gene>
    <name evidence="2" type="ORF">AMJ40_06380</name>
</gene>
<accession>A0A0S7WFW9</accession>
<evidence type="ECO:0000313" key="2">
    <source>
        <dbReference type="EMBL" id="KPJ49053.1"/>
    </source>
</evidence>
<reference evidence="2 3" key="1">
    <citation type="journal article" date="2015" name="Microbiome">
        <title>Genomic resolution of linkages in carbon, nitrogen, and sulfur cycling among widespread estuary sediment bacteria.</title>
        <authorList>
            <person name="Baker B.J."/>
            <person name="Lazar C.S."/>
            <person name="Teske A.P."/>
            <person name="Dick G.J."/>
        </authorList>
    </citation>
    <scope>NUCLEOTIDE SEQUENCE [LARGE SCALE GENOMIC DNA]</scope>
    <source>
        <strain evidence="2">DG_26</strain>
    </source>
</reference>
<keyword evidence="1" id="KW-1133">Transmembrane helix</keyword>
<feature type="transmembrane region" description="Helical" evidence="1">
    <location>
        <begin position="34"/>
        <end position="53"/>
    </location>
</feature>
<feature type="transmembrane region" description="Helical" evidence="1">
    <location>
        <begin position="128"/>
        <end position="146"/>
    </location>
</feature>
<dbReference type="EMBL" id="LIZT01000077">
    <property type="protein sequence ID" value="KPJ49053.1"/>
    <property type="molecule type" value="Genomic_DNA"/>
</dbReference>
<name>A0A0S7WFW9_UNCT6</name>
<keyword evidence="1" id="KW-0812">Transmembrane</keyword>
<organism evidence="2 3">
    <name type="scientific">candidate division TA06 bacterium DG_26</name>
    <dbReference type="NCBI Taxonomy" id="1703771"/>
    <lineage>
        <taxon>Bacteria</taxon>
        <taxon>Bacteria division TA06</taxon>
    </lineage>
</organism>
<feature type="transmembrane region" description="Helical" evidence="1">
    <location>
        <begin position="95"/>
        <end position="116"/>
    </location>
</feature>
<protein>
    <submittedName>
        <fullName evidence="2">Uncharacterized protein</fullName>
    </submittedName>
</protein>
<sequence>MSTNPGVWVAVIMTIGIFSFLYKDNPLYKFCEHLFVGISLGYYVALYWNNGVIPKLYIPLFRQHNYFYLIPGFLGILYFSRFVRKYAYLSRWPMAFVLGAGSGLSIPAILQARIIAQMRGTMSDTFTVSYVVMVIGVLATLSYFFFSREHKGFLKIASGIGIVYIMVGFGATFGYTVMARVSLLIGRAQFLLRDWLGIID</sequence>
<dbReference type="Proteomes" id="UP000051124">
    <property type="component" value="Unassembled WGS sequence"/>
</dbReference>
<feature type="transmembrane region" description="Helical" evidence="1">
    <location>
        <begin position="153"/>
        <end position="175"/>
    </location>
</feature>
<evidence type="ECO:0000256" key="1">
    <source>
        <dbReference type="SAM" id="Phobius"/>
    </source>
</evidence>
<comment type="caution">
    <text evidence="2">The sequence shown here is derived from an EMBL/GenBank/DDBJ whole genome shotgun (WGS) entry which is preliminary data.</text>
</comment>
<dbReference type="AlphaFoldDB" id="A0A0S7WFW9"/>
<evidence type="ECO:0000313" key="3">
    <source>
        <dbReference type="Proteomes" id="UP000051124"/>
    </source>
</evidence>
<feature type="transmembrane region" description="Helical" evidence="1">
    <location>
        <begin position="6"/>
        <end position="22"/>
    </location>
</feature>
<keyword evidence="1" id="KW-0472">Membrane</keyword>